<feature type="domain" description="PDZ" evidence="12">
    <location>
        <begin position="131"/>
        <end position="199"/>
    </location>
</feature>
<comment type="similarity">
    <text evidence="3 11">Belongs to the peptidase M50B family.</text>
</comment>
<sequence length="377" mass="41746">MDWLVNTVYYVVPFIVLLGILVFVHEFGHFIVARLTGVQVEAFSIGFGKTLWSRKDAKGTTWKISAVPLGGYCQFLGDADASSSTADEKAEELSEEQKKVAFPYQNPFKKLAIVLAGPGANYLFAIVVFAAIFYFVGKIAFPPVVGEVFKDSAADAAGIIPNDRILTINGHKITYFEDIRKEVDLITDGRATVELLRDGKKMTLTFPLKEIEVQEYDGQTSKRPMLGVKSVNAIEVEQEKLSLWGAVKEACQETWDVTEATLRGVGQMITGKRSGEELGGIVRIAEMSGDISKKSGLLDFIVFMCLLSINLGLINLFPIPVLDGGHVVIYLIEIVTGKEINNKLKDSLFKVGFSLIIALMVFATWNDMVRLFHRWFA</sequence>
<dbReference type="Proteomes" id="UP000824107">
    <property type="component" value="Unassembled WGS sequence"/>
</dbReference>
<dbReference type="PANTHER" id="PTHR42837:SF2">
    <property type="entry name" value="MEMBRANE METALLOPROTEASE ARASP2, CHLOROPLASTIC-RELATED"/>
    <property type="match status" value="1"/>
</dbReference>
<keyword evidence="11" id="KW-0479">Metal-binding</keyword>
<dbReference type="InterPro" id="IPR004387">
    <property type="entry name" value="Pept_M50_Zn"/>
</dbReference>
<proteinExistence type="inferred from homology"/>
<dbReference type="GO" id="GO:0004222">
    <property type="term" value="F:metalloendopeptidase activity"/>
    <property type="evidence" value="ECO:0007669"/>
    <property type="project" value="InterPro"/>
</dbReference>
<keyword evidence="7 11" id="KW-0862">Zinc</keyword>
<dbReference type="AlphaFoldDB" id="A0A9D1SBV4"/>
<evidence type="ECO:0000256" key="1">
    <source>
        <dbReference type="ARBA" id="ARBA00001947"/>
    </source>
</evidence>
<reference evidence="13" key="1">
    <citation type="submission" date="2020-10" db="EMBL/GenBank/DDBJ databases">
        <authorList>
            <person name="Gilroy R."/>
        </authorList>
    </citation>
    <scope>NUCLEOTIDE SEQUENCE</scope>
    <source>
        <strain evidence="13">ChiW3-316</strain>
    </source>
</reference>
<gene>
    <name evidence="13" type="primary">rseP</name>
    <name evidence="13" type="ORF">IAD20_07390</name>
</gene>
<dbReference type="GO" id="GO:0006508">
    <property type="term" value="P:proteolysis"/>
    <property type="evidence" value="ECO:0007669"/>
    <property type="project" value="UniProtKB-KW"/>
</dbReference>
<dbReference type="InterPro" id="IPR001478">
    <property type="entry name" value="PDZ"/>
</dbReference>
<evidence type="ECO:0000256" key="3">
    <source>
        <dbReference type="ARBA" id="ARBA00007931"/>
    </source>
</evidence>
<evidence type="ECO:0000256" key="8">
    <source>
        <dbReference type="ARBA" id="ARBA00022989"/>
    </source>
</evidence>
<comment type="caution">
    <text evidence="13">The sequence shown here is derived from an EMBL/GenBank/DDBJ whole genome shotgun (WGS) entry which is preliminary data.</text>
</comment>
<keyword evidence="10 11" id="KW-0472">Membrane</keyword>
<dbReference type="PANTHER" id="PTHR42837">
    <property type="entry name" value="REGULATOR OF SIGMA-E PROTEASE RSEP"/>
    <property type="match status" value="1"/>
</dbReference>
<evidence type="ECO:0000256" key="5">
    <source>
        <dbReference type="ARBA" id="ARBA00022692"/>
    </source>
</evidence>
<dbReference type="InterPro" id="IPR041489">
    <property type="entry name" value="PDZ_6"/>
</dbReference>
<dbReference type="SMART" id="SM00228">
    <property type="entry name" value="PDZ"/>
    <property type="match status" value="1"/>
</dbReference>
<evidence type="ECO:0000256" key="6">
    <source>
        <dbReference type="ARBA" id="ARBA00022801"/>
    </source>
</evidence>
<dbReference type="InterPro" id="IPR008915">
    <property type="entry name" value="Peptidase_M50"/>
</dbReference>
<evidence type="ECO:0000313" key="14">
    <source>
        <dbReference type="Proteomes" id="UP000824107"/>
    </source>
</evidence>
<comment type="subcellular location">
    <subcellularLocation>
        <location evidence="2">Membrane</location>
        <topology evidence="2">Multi-pass membrane protein</topology>
    </subcellularLocation>
</comment>
<feature type="transmembrane region" description="Helical" evidence="11">
    <location>
        <begin position="7"/>
        <end position="25"/>
    </location>
</feature>
<dbReference type="CDD" id="cd23081">
    <property type="entry name" value="cpPDZ_EcRseP-like"/>
    <property type="match status" value="1"/>
</dbReference>
<dbReference type="CDD" id="cd06163">
    <property type="entry name" value="S2P-M50_PDZ_RseP-like"/>
    <property type="match status" value="1"/>
</dbReference>
<name>A0A9D1SBV4_9PROT</name>
<organism evidence="13 14">
    <name type="scientific">Candidatus Scatocola faecipullorum</name>
    <dbReference type="NCBI Taxonomy" id="2840917"/>
    <lineage>
        <taxon>Bacteria</taxon>
        <taxon>Pseudomonadati</taxon>
        <taxon>Pseudomonadota</taxon>
        <taxon>Alphaproteobacteria</taxon>
        <taxon>Rhodospirillales</taxon>
        <taxon>Rhodospirillaceae</taxon>
        <taxon>Rhodospirillaceae incertae sedis</taxon>
        <taxon>Candidatus Scatocola</taxon>
    </lineage>
</organism>
<dbReference type="GO" id="GO:0016020">
    <property type="term" value="C:membrane"/>
    <property type="evidence" value="ECO:0007669"/>
    <property type="project" value="UniProtKB-SubCell"/>
</dbReference>
<evidence type="ECO:0000256" key="2">
    <source>
        <dbReference type="ARBA" id="ARBA00004141"/>
    </source>
</evidence>
<dbReference type="InterPro" id="IPR036034">
    <property type="entry name" value="PDZ_sf"/>
</dbReference>
<keyword evidence="5 11" id="KW-0812">Transmembrane</keyword>
<evidence type="ECO:0000256" key="10">
    <source>
        <dbReference type="ARBA" id="ARBA00023136"/>
    </source>
</evidence>
<evidence type="ECO:0000259" key="12">
    <source>
        <dbReference type="SMART" id="SM00228"/>
    </source>
</evidence>
<evidence type="ECO:0000256" key="9">
    <source>
        <dbReference type="ARBA" id="ARBA00023049"/>
    </source>
</evidence>
<dbReference type="GO" id="GO:0046872">
    <property type="term" value="F:metal ion binding"/>
    <property type="evidence" value="ECO:0007669"/>
    <property type="project" value="UniProtKB-KW"/>
</dbReference>
<keyword evidence="4" id="KW-0645">Protease</keyword>
<feature type="transmembrane region" description="Helical" evidence="11">
    <location>
        <begin position="111"/>
        <end position="136"/>
    </location>
</feature>
<dbReference type="SUPFAM" id="SSF50156">
    <property type="entry name" value="PDZ domain-like"/>
    <property type="match status" value="1"/>
</dbReference>
<dbReference type="NCBIfam" id="TIGR00054">
    <property type="entry name" value="RIP metalloprotease RseP"/>
    <property type="match status" value="1"/>
</dbReference>
<protein>
    <recommendedName>
        <fullName evidence="11">Zinc metalloprotease</fullName>
        <ecNumber evidence="11">3.4.24.-</ecNumber>
    </recommendedName>
</protein>
<feature type="transmembrane region" description="Helical" evidence="11">
    <location>
        <begin position="297"/>
        <end position="317"/>
    </location>
</feature>
<evidence type="ECO:0000256" key="4">
    <source>
        <dbReference type="ARBA" id="ARBA00022670"/>
    </source>
</evidence>
<keyword evidence="8 11" id="KW-1133">Transmembrane helix</keyword>
<keyword evidence="9 11" id="KW-0482">Metalloprotease</keyword>
<dbReference type="EMBL" id="DVNC01000050">
    <property type="protein sequence ID" value="HIU53887.1"/>
    <property type="molecule type" value="Genomic_DNA"/>
</dbReference>
<evidence type="ECO:0000256" key="7">
    <source>
        <dbReference type="ARBA" id="ARBA00022833"/>
    </source>
</evidence>
<dbReference type="Gene3D" id="2.30.42.10">
    <property type="match status" value="1"/>
</dbReference>
<dbReference type="Pfam" id="PF17820">
    <property type="entry name" value="PDZ_6"/>
    <property type="match status" value="1"/>
</dbReference>
<dbReference type="Pfam" id="PF02163">
    <property type="entry name" value="Peptidase_M50"/>
    <property type="match status" value="1"/>
</dbReference>
<evidence type="ECO:0000256" key="11">
    <source>
        <dbReference type="RuleBase" id="RU362031"/>
    </source>
</evidence>
<comment type="cofactor">
    <cofactor evidence="1 11">
        <name>Zn(2+)</name>
        <dbReference type="ChEBI" id="CHEBI:29105"/>
    </cofactor>
</comment>
<evidence type="ECO:0000313" key="13">
    <source>
        <dbReference type="EMBL" id="HIU53887.1"/>
    </source>
</evidence>
<accession>A0A9D1SBV4</accession>
<reference evidence="13" key="2">
    <citation type="journal article" date="2021" name="PeerJ">
        <title>Extensive microbial diversity within the chicken gut microbiome revealed by metagenomics and culture.</title>
        <authorList>
            <person name="Gilroy R."/>
            <person name="Ravi A."/>
            <person name="Getino M."/>
            <person name="Pursley I."/>
            <person name="Horton D.L."/>
            <person name="Alikhan N.F."/>
            <person name="Baker D."/>
            <person name="Gharbi K."/>
            <person name="Hall N."/>
            <person name="Watson M."/>
            <person name="Adriaenssens E.M."/>
            <person name="Foster-Nyarko E."/>
            <person name="Jarju S."/>
            <person name="Secka A."/>
            <person name="Antonio M."/>
            <person name="Oren A."/>
            <person name="Chaudhuri R.R."/>
            <person name="La Ragione R."/>
            <person name="Hildebrand F."/>
            <person name="Pallen M.J."/>
        </authorList>
    </citation>
    <scope>NUCLEOTIDE SEQUENCE</scope>
    <source>
        <strain evidence="13">ChiW3-316</strain>
    </source>
</reference>
<feature type="transmembrane region" description="Helical" evidence="11">
    <location>
        <begin position="347"/>
        <end position="365"/>
    </location>
</feature>
<keyword evidence="6 11" id="KW-0378">Hydrolase</keyword>
<dbReference type="EC" id="3.4.24.-" evidence="11"/>